<name>A0A485M0R3_9ZZZZ</name>
<dbReference type="InterPro" id="IPR027271">
    <property type="entry name" value="Acetolactate_synth/TF_NikR_C"/>
</dbReference>
<evidence type="ECO:0000259" key="6">
    <source>
        <dbReference type="PROSITE" id="PS51671"/>
    </source>
</evidence>
<gene>
    <name evidence="7" type="primary">ilvH</name>
    <name evidence="7" type="ORF">SCFA_410031</name>
</gene>
<keyword evidence="4" id="KW-0028">Amino-acid biosynthesis</keyword>
<dbReference type="FunFam" id="3.30.70.1150:FF:000001">
    <property type="entry name" value="Acetolactate synthase small subunit"/>
    <property type="match status" value="1"/>
</dbReference>
<organism evidence="7">
    <name type="scientific">anaerobic digester metagenome</name>
    <dbReference type="NCBI Taxonomy" id="1263854"/>
    <lineage>
        <taxon>unclassified sequences</taxon>
        <taxon>metagenomes</taxon>
        <taxon>ecological metagenomes</taxon>
    </lineage>
</organism>
<dbReference type="EMBL" id="CAADRM010000105">
    <property type="protein sequence ID" value="VFU15372.1"/>
    <property type="molecule type" value="Genomic_DNA"/>
</dbReference>
<evidence type="ECO:0000256" key="1">
    <source>
        <dbReference type="ARBA" id="ARBA00004974"/>
    </source>
</evidence>
<dbReference type="SUPFAM" id="SSF55021">
    <property type="entry name" value="ACT-like"/>
    <property type="match status" value="2"/>
</dbReference>
<proteinExistence type="inferred from homology"/>
<dbReference type="Gene3D" id="3.30.70.260">
    <property type="match status" value="1"/>
</dbReference>
<dbReference type="InterPro" id="IPR039557">
    <property type="entry name" value="AHAS_ACT"/>
</dbReference>
<dbReference type="UniPathway" id="UPA00049">
    <property type="reaction ID" value="UER00059"/>
</dbReference>
<dbReference type="FunFam" id="3.30.70.260:FF:000001">
    <property type="entry name" value="Acetolactate synthase, small subunit"/>
    <property type="match status" value="1"/>
</dbReference>
<dbReference type="InterPro" id="IPR045865">
    <property type="entry name" value="ACT-like_dom_sf"/>
</dbReference>
<dbReference type="PANTHER" id="PTHR30239">
    <property type="entry name" value="ACETOLACTATE SYNTHASE SMALL SUBUNIT"/>
    <property type="match status" value="1"/>
</dbReference>
<dbReference type="Pfam" id="PF22629">
    <property type="entry name" value="ACT_AHAS_ss"/>
    <property type="match status" value="1"/>
</dbReference>
<dbReference type="EC" id="2.2.1.6" evidence="7"/>
<dbReference type="AlphaFoldDB" id="A0A485M0R3"/>
<evidence type="ECO:0000313" key="7">
    <source>
        <dbReference type="EMBL" id="VFU15372.1"/>
    </source>
</evidence>
<dbReference type="GO" id="GO:0009097">
    <property type="term" value="P:isoleucine biosynthetic process"/>
    <property type="evidence" value="ECO:0007669"/>
    <property type="project" value="UniProtKB-UniPathway"/>
</dbReference>
<dbReference type="UniPathway" id="UPA00047">
    <property type="reaction ID" value="UER00055"/>
</dbReference>
<evidence type="ECO:0000256" key="4">
    <source>
        <dbReference type="ARBA" id="ARBA00022605"/>
    </source>
</evidence>
<dbReference type="CDD" id="cd04878">
    <property type="entry name" value="ACT_AHAS"/>
    <property type="match status" value="1"/>
</dbReference>
<evidence type="ECO:0000256" key="5">
    <source>
        <dbReference type="ARBA" id="ARBA00023304"/>
    </source>
</evidence>
<accession>A0A485M0R3</accession>
<dbReference type="Pfam" id="PF10369">
    <property type="entry name" value="ALS_ss_C"/>
    <property type="match status" value="1"/>
</dbReference>
<evidence type="ECO:0000256" key="3">
    <source>
        <dbReference type="ARBA" id="ARBA00006341"/>
    </source>
</evidence>
<comment type="pathway">
    <text evidence="1">Amino-acid biosynthesis; L-isoleucine biosynthesis; L-isoleucine from 2-oxobutanoate: step 1/4.</text>
</comment>
<feature type="domain" description="ACT" evidence="6">
    <location>
        <begin position="4"/>
        <end position="78"/>
    </location>
</feature>
<dbReference type="GO" id="GO:0005829">
    <property type="term" value="C:cytosol"/>
    <property type="evidence" value="ECO:0007669"/>
    <property type="project" value="TreeGrafter"/>
</dbReference>
<dbReference type="InterPro" id="IPR004789">
    <property type="entry name" value="Acetalactate_synth_ssu"/>
</dbReference>
<dbReference type="InterPro" id="IPR002912">
    <property type="entry name" value="ACT_dom"/>
</dbReference>
<dbReference type="PROSITE" id="PS51671">
    <property type="entry name" value="ACT"/>
    <property type="match status" value="1"/>
</dbReference>
<dbReference type="NCBIfam" id="TIGR00119">
    <property type="entry name" value="acolac_sm"/>
    <property type="match status" value="1"/>
</dbReference>
<comment type="similarity">
    <text evidence="3">Belongs to the acetolactate synthase small subunit family.</text>
</comment>
<sequence>MRHAISVYVDNQAGVLSRVVGLFSGRGFNIESLSVAPTLDPSKSLMVITTSGNEQVLEQIKKQLNKLINVIKVVDCTDKDYVEREMILVKVKAEKETRAEVLRIADIFRAKVIDVSPKSYTLSLTGDKSKLEGFIEILTPIGILDFVRTGTVVMEREMQGRRKLA</sequence>
<dbReference type="InterPro" id="IPR054480">
    <property type="entry name" value="AHAS_small-like_ACT"/>
</dbReference>
<dbReference type="GO" id="GO:0009099">
    <property type="term" value="P:L-valine biosynthetic process"/>
    <property type="evidence" value="ECO:0007669"/>
    <property type="project" value="UniProtKB-UniPathway"/>
</dbReference>
<evidence type="ECO:0000256" key="2">
    <source>
        <dbReference type="ARBA" id="ARBA00005025"/>
    </source>
</evidence>
<dbReference type="GO" id="GO:1990610">
    <property type="term" value="F:acetolactate synthase regulator activity"/>
    <property type="evidence" value="ECO:0007669"/>
    <property type="project" value="InterPro"/>
</dbReference>
<dbReference type="Gene3D" id="3.30.70.1150">
    <property type="entry name" value="ACT-like. Chain A, domain 2"/>
    <property type="match status" value="1"/>
</dbReference>
<keyword evidence="5" id="KW-0100">Branched-chain amino acid biosynthesis</keyword>
<keyword evidence="7" id="KW-0808">Transferase</keyword>
<dbReference type="InterPro" id="IPR019455">
    <property type="entry name" value="Acetolactate_synth_ssu_C"/>
</dbReference>
<dbReference type="GO" id="GO:0003984">
    <property type="term" value="F:acetolactate synthase activity"/>
    <property type="evidence" value="ECO:0007669"/>
    <property type="project" value="UniProtKB-EC"/>
</dbReference>
<protein>
    <submittedName>
        <fullName evidence="7">Acetolactate synthase III, thiamin-dependent, small subunit</fullName>
        <ecNumber evidence="7">2.2.1.6</ecNumber>
    </submittedName>
</protein>
<reference evidence="7" key="1">
    <citation type="submission" date="2019-03" db="EMBL/GenBank/DDBJ databases">
        <authorList>
            <person name="Hao L."/>
        </authorList>
    </citation>
    <scope>NUCLEOTIDE SEQUENCE</scope>
</reference>
<comment type="pathway">
    <text evidence="2">Amino-acid biosynthesis; L-valine biosynthesis; L-valine from pyruvate: step 1/4.</text>
</comment>
<dbReference type="PANTHER" id="PTHR30239:SF0">
    <property type="entry name" value="ACETOLACTATE SYNTHASE SMALL SUBUNIT 1, CHLOROPLASTIC"/>
    <property type="match status" value="1"/>
</dbReference>
<dbReference type="NCBIfam" id="NF008864">
    <property type="entry name" value="PRK11895.1"/>
    <property type="match status" value="1"/>
</dbReference>